<evidence type="ECO:0008006" key="9">
    <source>
        <dbReference type="Google" id="ProtNLM"/>
    </source>
</evidence>
<dbReference type="AlphaFoldDB" id="A0A835JHN7"/>
<evidence type="ECO:0000256" key="2">
    <source>
        <dbReference type="ARBA" id="ARBA00023015"/>
    </source>
</evidence>
<comment type="caution">
    <text evidence="7">The sequence shown here is derived from an EMBL/GenBank/DDBJ whole genome shotgun (WGS) entry which is preliminary data.</text>
</comment>
<reference evidence="7 8" key="1">
    <citation type="submission" date="2020-10" db="EMBL/GenBank/DDBJ databases">
        <title>Plant Genome Project.</title>
        <authorList>
            <person name="Zhang R.-G."/>
        </authorList>
    </citation>
    <scope>NUCLEOTIDE SEQUENCE [LARGE SCALE GENOMIC DNA]</scope>
    <source>
        <strain evidence="7">FAFU-HL-1</strain>
        <tissue evidence="7">Leaf</tissue>
    </source>
</reference>
<dbReference type="PANTHER" id="PTHR31541:SF25">
    <property type="entry name" value="GAMMA-GLIADIN B"/>
    <property type="match status" value="1"/>
</dbReference>
<evidence type="ECO:0000313" key="8">
    <source>
        <dbReference type="Proteomes" id="UP000657918"/>
    </source>
</evidence>
<feature type="region of interest" description="Disordered" evidence="6">
    <location>
        <begin position="347"/>
        <end position="394"/>
    </location>
</feature>
<evidence type="ECO:0000313" key="7">
    <source>
        <dbReference type="EMBL" id="KAF9667345.1"/>
    </source>
</evidence>
<evidence type="ECO:0000256" key="4">
    <source>
        <dbReference type="ARBA" id="ARBA00023163"/>
    </source>
</evidence>
<dbReference type="PANTHER" id="PTHR31541">
    <property type="entry name" value="B3 DOMAIN PLANT PROTEIN-RELATED"/>
    <property type="match status" value="1"/>
</dbReference>
<dbReference type="SUPFAM" id="SSF101936">
    <property type="entry name" value="DNA-binding pseudobarrel domain"/>
    <property type="match status" value="1"/>
</dbReference>
<evidence type="ECO:0000256" key="1">
    <source>
        <dbReference type="ARBA" id="ARBA00004123"/>
    </source>
</evidence>
<keyword evidence="5" id="KW-0539">Nucleus</keyword>
<sequence>MKNIDPSTSRVEEDKKESEEKGVLLVTERDFKGENIDTDVKITDFDALVAVCCIAYKNLKQEKGDEKQKGDAILGDGKICRLVRERAFKKPADYFELKTKERFVREKLPNSAIKSCEICNGEGMEFERNLPRKRASASVEWPSCSTESCRRNGFIHGIMTGVSDDELEKNLYLRKDSAFERSNAQCKSDSGLKKEEKPSCVLDPLADLPPKVRERIVSMEGKDVELVVEKQLYQTDMNDTNSRLSIPIRQVIAKNFLKDEEKRALVDGDCLKVKILEPSLDMVSDMNLKQWNMFKEKGSVSSSYVFITHWNSLRRRNHLCLFDRIQVWSFRVENDLYFALVKVGEGEEPRNCSTGSNTGAATSSQAGVAGYGSNGSASNASGTNSESRRENQVVPVNMELGAVQVHVQEKE</sequence>
<dbReference type="Pfam" id="PF03754">
    <property type="entry name" value="At2g31720-like"/>
    <property type="match status" value="1"/>
</dbReference>
<feature type="compositionally biased region" description="Basic and acidic residues" evidence="6">
    <location>
        <begin position="10"/>
        <end position="20"/>
    </location>
</feature>
<keyword evidence="8" id="KW-1185">Reference proteome</keyword>
<proteinExistence type="predicted"/>
<dbReference type="Gene3D" id="2.40.330.10">
    <property type="entry name" value="DNA-binding pseudobarrel domain"/>
    <property type="match status" value="1"/>
</dbReference>
<feature type="compositionally biased region" description="Low complexity" evidence="6">
    <location>
        <begin position="374"/>
        <end position="385"/>
    </location>
</feature>
<keyword evidence="3" id="KW-0238">DNA-binding</keyword>
<evidence type="ECO:0000256" key="6">
    <source>
        <dbReference type="SAM" id="MobiDB-lite"/>
    </source>
</evidence>
<dbReference type="OrthoDB" id="841528at2759"/>
<feature type="region of interest" description="Disordered" evidence="6">
    <location>
        <begin position="1"/>
        <end position="20"/>
    </location>
</feature>
<keyword evidence="2" id="KW-0805">Transcription regulation</keyword>
<organism evidence="7 8">
    <name type="scientific">Salix dunnii</name>
    <dbReference type="NCBI Taxonomy" id="1413687"/>
    <lineage>
        <taxon>Eukaryota</taxon>
        <taxon>Viridiplantae</taxon>
        <taxon>Streptophyta</taxon>
        <taxon>Embryophyta</taxon>
        <taxon>Tracheophyta</taxon>
        <taxon>Spermatophyta</taxon>
        <taxon>Magnoliopsida</taxon>
        <taxon>eudicotyledons</taxon>
        <taxon>Gunneridae</taxon>
        <taxon>Pentapetalae</taxon>
        <taxon>rosids</taxon>
        <taxon>fabids</taxon>
        <taxon>Malpighiales</taxon>
        <taxon>Salicaceae</taxon>
        <taxon>Saliceae</taxon>
        <taxon>Salix</taxon>
    </lineage>
</organism>
<gene>
    <name evidence="7" type="ORF">SADUNF_Sadunf15G0013300</name>
</gene>
<evidence type="ECO:0000256" key="5">
    <source>
        <dbReference type="ARBA" id="ARBA00023242"/>
    </source>
</evidence>
<evidence type="ECO:0000256" key="3">
    <source>
        <dbReference type="ARBA" id="ARBA00023125"/>
    </source>
</evidence>
<dbReference type="EMBL" id="JADGMS010000015">
    <property type="protein sequence ID" value="KAF9667345.1"/>
    <property type="molecule type" value="Genomic_DNA"/>
</dbReference>
<keyword evidence="4" id="KW-0804">Transcription</keyword>
<dbReference type="GO" id="GO:0003677">
    <property type="term" value="F:DNA binding"/>
    <property type="evidence" value="ECO:0007669"/>
    <property type="project" value="UniProtKB-KW"/>
</dbReference>
<accession>A0A835JHN7</accession>
<comment type="subcellular location">
    <subcellularLocation>
        <location evidence="1">Nucleus</location>
    </subcellularLocation>
</comment>
<feature type="compositionally biased region" description="Low complexity" evidence="6">
    <location>
        <begin position="353"/>
        <end position="368"/>
    </location>
</feature>
<dbReference type="Proteomes" id="UP000657918">
    <property type="component" value="Unassembled WGS sequence"/>
</dbReference>
<dbReference type="InterPro" id="IPR015300">
    <property type="entry name" value="DNA-bd_pseudobarrel_sf"/>
</dbReference>
<protein>
    <recommendedName>
        <fullName evidence="9">B3 domain-containing protein</fullName>
    </recommendedName>
</protein>
<dbReference type="InterPro" id="IPR005508">
    <property type="entry name" value="At2g31720-like"/>
</dbReference>
<name>A0A835JHN7_9ROSI</name>
<dbReference type="GO" id="GO:0005634">
    <property type="term" value="C:nucleus"/>
    <property type="evidence" value="ECO:0007669"/>
    <property type="project" value="UniProtKB-SubCell"/>
</dbReference>